<keyword evidence="2" id="KW-1185">Reference proteome</keyword>
<proteinExistence type="predicted"/>
<evidence type="ECO:0000313" key="2">
    <source>
        <dbReference type="Proteomes" id="UP000250275"/>
    </source>
</evidence>
<accession>A0A310SFR6</accession>
<organism evidence="1 2">
    <name type="scientific">Eufriesea mexicana</name>
    <dbReference type="NCBI Taxonomy" id="516756"/>
    <lineage>
        <taxon>Eukaryota</taxon>
        <taxon>Metazoa</taxon>
        <taxon>Ecdysozoa</taxon>
        <taxon>Arthropoda</taxon>
        <taxon>Hexapoda</taxon>
        <taxon>Insecta</taxon>
        <taxon>Pterygota</taxon>
        <taxon>Neoptera</taxon>
        <taxon>Endopterygota</taxon>
        <taxon>Hymenoptera</taxon>
        <taxon>Apocrita</taxon>
        <taxon>Aculeata</taxon>
        <taxon>Apoidea</taxon>
        <taxon>Anthophila</taxon>
        <taxon>Apidae</taxon>
        <taxon>Eufriesea</taxon>
    </lineage>
</organism>
<dbReference type="Proteomes" id="UP000250275">
    <property type="component" value="Unassembled WGS sequence"/>
</dbReference>
<dbReference type="AlphaFoldDB" id="A0A310SFR6"/>
<sequence>MKVFGFGKTRLILLRLKYSMETNTRKQLCSHFKVAIIPQSAVRFQCERTVKDILKRGILTLPGN</sequence>
<gene>
    <name evidence="1" type="ORF">WN48_02737</name>
</gene>
<protein>
    <submittedName>
        <fullName evidence="1">Uncharacterized protein</fullName>
    </submittedName>
</protein>
<reference evidence="1 2" key="1">
    <citation type="submission" date="2015-07" db="EMBL/GenBank/DDBJ databases">
        <title>The genome of Eufriesea mexicana.</title>
        <authorList>
            <person name="Pan H."/>
            <person name="Kapheim K."/>
        </authorList>
    </citation>
    <scope>NUCLEOTIDE SEQUENCE [LARGE SCALE GENOMIC DNA]</scope>
    <source>
        <strain evidence="1">0111107269</strain>
        <tissue evidence="1">Whole body</tissue>
    </source>
</reference>
<evidence type="ECO:0000313" key="1">
    <source>
        <dbReference type="EMBL" id="OAD57151.1"/>
    </source>
</evidence>
<dbReference type="EMBL" id="KQ761738">
    <property type="protein sequence ID" value="OAD57151.1"/>
    <property type="molecule type" value="Genomic_DNA"/>
</dbReference>
<name>A0A310SFR6_9HYME</name>